<evidence type="ECO:0000313" key="2">
    <source>
        <dbReference type="Proteomes" id="UP000002274"/>
    </source>
</evidence>
<dbReference type="PANTHER" id="PTHR12922:SF7">
    <property type="entry name" value="UBIQUINONE BIOSYNTHESIS PROTEIN COQ4 HOMOLOG, MITOCHONDRIAL"/>
    <property type="match status" value="1"/>
</dbReference>
<dbReference type="BioCyc" id="PMAR59922:G1G80-783-MONOMER"/>
<evidence type="ECO:0000313" key="1">
    <source>
        <dbReference type="EMBL" id="ABM77619.1"/>
    </source>
</evidence>
<dbReference type="EMBL" id="CP000554">
    <property type="protein sequence ID" value="ABM77619.1"/>
    <property type="molecule type" value="Genomic_DNA"/>
</dbReference>
<dbReference type="PANTHER" id="PTHR12922">
    <property type="entry name" value="UBIQUINONE BIOSYNTHESIS PROTEIN"/>
    <property type="match status" value="1"/>
</dbReference>
<reference evidence="1 2" key="1">
    <citation type="journal article" date="2007" name="PLoS Genet.">
        <title>Patterns and implications of gene gain and loss in the evolution of Prochlorococcus.</title>
        <authorList>
            <person name="Kettler G.C."/>
            <person name="Martiny A.C."/>
            <person name="Huang K."/>
            <person name="Zucker J."/>
            <person name="Coleman M.L."/>
            <person name="Rodrigue S."/>
            <person name="Chen F."/>
            <person name="Lapidus A."/>
            <person name="Ferriera S."/>
            <person name="Johnson J."/>
            <person name="Steglich C."/>
            <person name="Church G.M."/>
            <person name="Richardson P."/>
            <person name="Chisholm S.W."/>
        </authorList>
    </citation>
    <scope>NUCLEOTIDE SEQUENCE [LARGE SCALE GENOMIC DNA]</scope>
    <source>
        <strain evidence="1 2">MIT 9303</strain>
    </source>
</reference>
<dbReference type="GO" id="GO:0006744">
    <property type="term" value="P:ubiquinone biosynthetic process"/>
    <property type="evidence" value="ECO:0007669"/>
    <property type="project" value="InterPro"/>
</dbReference>
<gene>
    <name evidence="1" type="ordered locus">P9303_08681</name>
</gene>
<accession>A2C809</accession>
<dbReference type="RefSeq" id="WP_011825528.1">
    <property type="nucleotide sequence ID" value="NC_008820.1"/>
</dbReference>
<sequence>MNLNLRKRLQNLKLVAGLAKFLKHPDLDSVFSVAGSLKDSPLAEKMESHLMANARFQEMVKEDWRPKPIDLNDLQKLPQGSLGRTYADQLLSQDIDPLALIDPTPVTSPKEFIVHRLKETHDIVHVLTGFGIDGVSEIGLQGFNLAQNRSPLAVMLIFGGMLNALQDDKPLGPLLQALSQGFQMGLDADLVVAHKLEEGWERPLVQWREELRLPHTNAS</sequence>
<dbReference type="KEGG" id="pmf:P9303_08681"/>
<dbReference type="Pfam" id="PF05019">
    <property type="entry name" value="Coq4"/>
    <property type="match status" value="1"/>
</dbReference>
<dbReference type="Proteomes" id="UP000002274">
    <property type="component" value="Chromosome"/>
</dbReference>
<dbReference type="STRING" id="59922.P9303_08681"/>
<organism evidence="1 2">
    <name type="scientific">Prochlorococcus marinus (strain MIT 9303)</name>
    <dbReference type="NCBI Taxonomy" id="59922"/>
    <lineage>
        <taxon>Bacteria</taxon>
        <taxon>Bacillati</taxon>
        <taxon>Cyanobacteriota</taxon>
        <taxon>Cyanophyceae</taxon>
        <taxon>Synechococcales</taxon>
        <taxon>Prochlorococcaceae</taxon>
        <taxon>Prochlorococcus</taxon>
    </lineage>
</organism>
<dbReference type="InterPro" id="IPR007715">
    <property type="entry name" value="Coq4"/>
</dbReference>
<keyword evidence="1" id="KW-0830">Ubiquinone</keyword>
<dbReference type="AlphaFoldDB" id="A2C809"/>
<protein>
    <submittedName>
        <fullName evidence="1">Uncharacterized protein involved in ubiquinone biosynthesis</fullName>
    </submittedName>
</protein>
<name>A2C809_PROM3</name>
<dbReference type="HOGENOM" id="CLU_083028_0_0_3"/>
<proteinExistence type="predicted"/>